<dbReference type="STRING" id="1236976.JCM16418_4301"/>
<feature type="transmembrane region" description="Helical" evidence="8">
    <location>
        <begin position="9"/>
        <end position="25"/>
    </location>
</feature>
<sequence>MPNITSRQVILLGVTYIINITLIHVPSQLAGYGRQHAYLSFLVAGLVVALLLLVLTRSANRFPGQDLFQSLTSRFPIIGRFIGLLYLLFFFFILTRDMRSISDFTNVLLLPNTPIFVIGLCVATTVVYIVRGGLRTLIGITELYGPILIIVVFFMVFVVFKDFNTGYLKPVLYIDWAGVGKGSWIAFSYLGQVLALPFICSGKNYRYRHGLYSLLIGTGLLTLIILMLLLILGAPITERMMYPTYELVRQLRVTDFLDRFDLILVALWFPAALLNVAISYTLFVMVLRRSSPLFPVK</sequence>
<reference evidence="9 10" key="1">
    <citation type="journal article" date="2014" name="Genome Announc.">
        <title>Draft Genome Sequence of Paenibacillus pini JCM 16418T, Isolated from the Rhizosphere of Pine Tree.</title>
        <authorList>
            <person name="Yuki M."/>
            <person name="Oshima K."/>
            <person name="Suda W."/>
            <person name="Oshida Y."/>
            <person name="Kitamura K."/>
            <person name="Iida Y."/>
            <person name="Hattori M."/>
            <person name="Ohkuma M."/>
        </authorList>
    </citation>
    <scope>NUCLEOTIDE SEQUENCE [LARGE SCALE GENOMIC DNA]</scope>
    <source>
        <strain evidence="9 10">JCM 16418</strain>
    </source>
</reference>
<comment type="caution">
    <text evidence="9">The sequence shown here is derived from an EMBL/GenBank/DDBJ whole genome shotgun (WGS) entry which is preliminary data.</text>
</comment>
<feature type="transmembrane region" description="Helical" evidence="8">
    <location>
        <begin position="143"/>
        <end position="163"/>
    </location>
</feature>
<dbReference type="Proteomes" id="UP000019364">
    <property type="component" value="Unassembled WGS sequence"/>
</dbReference>
<dbReference type="EMBL" id="BAVZ01000018">
    <property type="protein sequence ID" value="GAF10126.1"/>
    <property type="molecule type" value="Genomic_DNA"/>
</dbReference>
<keyword evidence="6 8" id="KW-1133">Transmembrane helix</keyword>
<evidence type="ECO:0000313" key="10">
    <source>
        <dbReference type="Proteomes" id="UP000019364"/>
    </source>
</evidence>
<keyword evidence="3" id="KW-0813">Transport</keyword>
<evidence type="ECO:0000256" key="4">
    <source>
        <dbReference type="ARBA" id="ARBA00022544"/>
    </source>
</evidence>
<dbReference type="RefSeq" id="WP_052020562.1">
    <property type="nucleotide sequence ID" value="NZ_BAVZ01000018.1"/>
</dbReference>
<comment type="similarity">
    <text evidence="2">Belongs to the amino acid-polyamine-organocation (APC) superfamily. Spore germination protein (SGP) (TC 2.A.3.9) family.</text>
</comment>
<dbReference type="AlphaFoldDB" id="W7YZP6"/>
<dbReference type="GO" id="GO:0016020">
    <property type="term" value="C:membrane"/>
    <property type="evidence" value="ECO:0007669"/>
    <property type="project" value="UniProtKB-SubCell"/>
</dbReference>
<dbReference type="Gene3D" id="1.20.1740.10">
    <property type="entry name" value="Amino acid/polyamine transporter I"/>
    <property type="match status" value="1"/>
</dbReference>
<evidence type="ECO:0000256" key="3">
    <source>
        <dbReference type="ARBA" id="ARBA00022448"/>
    </source>
</evidence>
<feature type="transmembrane region" description="Helical" evidence="8">
    <location>
        <begin position="37"/>
        <end position="56"/>
    </location>
</feature>
<keyword evidence="4" id="KW-0309">Germination</keyword>
<feature type="transmembrane region" description="Helical" evidence="8">
    <location>
        <begin position="262"/>
        <end position="287"/>
    </location>
</feature>
<proteinExistence type="inferred from homology"/>
<evidence type="ECO:0000256" key="8">
    <source>
        <dbReference type="SAM" id="Phobius"/>
    </source>
</evidence>
<feature type="transmembrane region" description="Helical" evidence="8">
    <location>
        <begin position="77"/>
        <end position="94"/>
    </location>
</feature>
<organism evidence="9 10">
    <name type="scientific">Paenibacillus pini JCM 16418</name>
    <dbReference type="NCBI Taxonomy" id="1236976"/>
    <lineage>
        <taxon>Bacteria</taxon>
        <taxon>Bacillati</taxon>
        <taxon>Bacillota</taxon>
        <taxon>Bacilli</taxon>
        <taxon>Bacillales</taxon>
        <taxon>Paenibacillaceae</taxon>
        <taxon>Paenibacillus</taxon>
    </lineage>
</organism>
<keyword evidence="5 8" id="KW-0812">Transmembrane</keyword>
<dbReference type="PANTHER" id="PTHR34975">
    <property type="entry name" value="SPORE GERMINATION PROTEIN A2"/>
    <property type="match status" value="1"/>
</dbReference>
<protein>
    <submittedName>
        <fullName evidence="9">Spore germination protein GerKB</fullName>
    </submittedName>
</protein>
<keyword evidence="7 8" id="KW-0472">Membrane</keyword>
<dbReference type="Pfam" id="PF03845">
    <property type="entry name" value="Spore_permease"/>
    <property type="match status" value="1"/>
</dbReference>
<dbReference type="GO" id="GO:0009847">
    <property type="term" value="P:spore germination"/>
    <property type="evidence" value="ECO:0007669"/>
    <property type="project" value="InterPro"/>
</dbReference>
<dbReference type="PANTHER" id="PTHR34975:SF2">
    <property type="entry name" value="SPORE GERMINATION PROTEIN A2"/>
    <property type="match status" value="1"/>
</dbReference>
<evidence type="ECO:0000256" key="1">
    <source>
        <dbReference type="ARBA" id="ARBA00004141"/>
    </source>
</evidence>
<dbReference type="eggNOG" id="COG0814">
    <property type="taxonomic scope" value="Bacteria"/>
</dbReference>
<name>W7YZP6_9BACL</name>
<dbReference type="NCBIfam" id="TIGR00912">
    <property type="entry name" value="2A0309"/>
    <property type="match status" value="1"/>
</dbReference>
<keyword evidence="10" id="KW-1185">Reference proteome</keyword>
<accession>W7YZP6</accession>
<evidence type="ECO:0000313" key="9">
    <source>
        <dbReference type="EMBL" id="GAF10126.1"/>
    </source>
</evidence>
<gene>
    <name evidence="9" type="ORF">JCM16418_4301</name>
</gene>
<evidence type="ECO:0000256" key="2">
    <source>
        <dbReference type="ARBA" id="ARBA00007998"/>
    </source>
</evidence>
<evidence type="ECO:0000256" key="6">
    <source>
        <dbReference type="ARBA" id="ARBA00022989"/>
    </source>
</evidence>
<dbReference type="InterPro" id="IPR004761">
    <property type="entry name" value="Spore_GerAB"/>
</dbReference>
<evidence type="ECO:0000256" key="7">
    <source>
        <dbReference type="ARBA" id="ARBA00023136"/>
    </source>
</evidence>
<evidence type="ECO:0000256" key="5">
    <source>
        <dbReference type="ARBA" id="ARBA00022692"/>
    </source>
</evidence>
<feature type="transmembrane region" description="Helical" evidence="8">
    <location>
        <begin position="183"/>
        <end position="200"/>
    </location>
</feature>
<feature type="transmembrane region" description="Helical" evidence="8">
    <location>
        <begin position="212"/>
        <end position="236"/>
    </location>
</feature>
<comment type="subcellular location">
    <subcellularLocation>
        <location evidence="1">Membrane</location>
        <topology evidence="1">Multi-pass membrane protein</topology>
    </subcellularLocation>
</comment>
<feature type="transmembrane region" description="Helical" evidence="8">
    <location>
        <begin position="114"/>
        <end position="131"/>
    </location>
</feature>